<dbReference type="EMBL" id="JARRAG010000002">
    <property type="protein sequence ID" value="MDG3005827.1"/>
    <property type="molecule type" value="Genomic_DNA"/>
</dbReference>
<organism evidence="2 3">
    <name type="scientific">Paludisphaera mucosa</name>
    <dbReference type="NCBI Taxonomy" id="3030827"/>
    <lineage>
        <taxon>Bacteria</taxon>
        <taxon>Pseudomonadati</taxon>
        <taxon>Planctomycetota</taxon>
        <taxon>Planctomycetia</taxon>
        <taxon>Isosphaerales</taxon>
        <taxon>Isosphaeraceae</taxon>
        <taxon>Paludisphaera</taxon>
    </lineage>
</organism>
<name>A0ABT6FE23_9BACT</name>
<keyword evidence="3" id="KW-1185">Reference proteome</keyword>
<sequence length="75" mass="8038">MSLDIRVPIGLLFLALGGLLAGFGAVTHFTNPAMYAKSLEVNVNLWWGLVMIAFGAFMFRLGRKGVKPAAPSSDL</sequence>
<protein>
    <submittedName>
        <fullName evidence="2">Uncharacterized protein</fullName>
    </submittedName>
</protein>
<dbReference type="RefSeq" id="WP_277862156.1">
    <property type="nucleotide sequence ID" value="NZ_JARRAG010000002.1"/>
</dbReference>
<evidence type="ECO:0000256" key="1">
    <source>
        <dbReference type="SAM" id="Phobius"/>
    </source>
</evidence>
<keyword evidence="1" id="KW-0472">Membrane</keyword>
<reference evidence="2 3" key="1">
    <citation type="submission" date="2023-03" db="EMBL/GenBank/DDBJ databases">
        <title>Paludisphaera mucosa sp. nov. a novel planctomycete from northern fen.</title>
        <authorList>
            <person name="Ivanova A."/>
        </authorList>
    </citation>
    <scope>NUCLEOTIDE SEQUENCE [LARGE SCALE GENOMIC DNA]</scope>
    <source>
        <strain evidence="2 3">Pla2</strain>
    </source>
</reference>
<evidence type="ECO:0000313" key="2">
    <source>
        <dbReference type="EMBL" id="MDG3005827.1"/>
    </source>
</evidence>
<keyword evidence="1" id="KW-0812">Transmembrane</keyword>
<dbReference type="Proteomes" id="UP001216907">
    <property type="component" value="Unassembled WGS sequence"/>
</dbReference>
<feature type="transmembrane region" description="Helical" evidence="1">
    <location>
        <begin position="7"/>
        <end position="25"/>
    </location>
</feature>
<evidence type="ECO:0000313" key="3">
    <source>
        <dbReference type="Proteomes" id="UP001216907"/>
    </source>
</evidence>
<proteinExistence type="predicted"/>
<gene>
    <name evidence="2" type="ORF">PZE19_18725</name>
</gene>
<comment type="caution">
    <text evidence="2">The sequence shown here is derived from an EMBL/GenBank/DDBJ whole genome shotgun (WGS) entry which is preliminary data.</text>
</comment>
<accession>A0ABT6FE23</accession>
<keyword evidence="1" id="KW-1133">Transmembrane helix</keyword>
<feature type="transmembrane region" description="Helical" evidence="1">
    <location>
        <begin position="45"/>
        <end position="62"/>
    </location>
</feature>